<sequence length="84" mass="9010">MPEGIDLVAGGGRTAGGRCIIPIIRMFTLCMGEAAAISLTPVAILVVEGEREYLALLPGAPRAIDDLLKTLRDDIEREKKRCMG</sequence>
<evidence type="ECO:0000313" key="1">
    <source>
        <dbReference type="EMBL" id="SCL74761.1"/>
    </source>
</evidence>
<accession>A0A1M4MIK1</accession>
<proteinExistence type="predicted"/>
<name>A0A1M4MIK1_9EURY</name>
<organism evidence="1 2">
    <name type="scientific">Methanoculleus chikugoensis</name>
    <dbReference type="NCBI Taxonomy" id="118126"/>
    <lineage>
        <taxon>Archaea</taxon>
        <taxon>Methanobacteriati</taxon>
        <taxon>Methanobacteriota</taxon>
        <taxon>Stenosarchaea group</taxon>
        <taxon>Methanomicrobia</taxon>
        <taxon>Methanomicrobiales</taxon>
        <taxon>Methanomicrobiaceae</taxon>
        <taxon>Methanoculleus</taxon>
    </lineage>
</organism>
<dbReference type="AlphaFoldDB" id="A0A1M4MIK1"/>
<dbReference type="STRING" id="118126.L21_0644"/>
<protein>
    <submittedName>
        <fullName evidence="1">Uncharacterized protein</fullName>
    </submittedName>
</protein>
<dbReference type="Proteomes" id="UP000184671">
    <property type="component" value="Unassembled WGS sequence"/>
</dbReference>
<dbReference type="EMBL" id="FMID01000017">
    <property type="protein sequence ID" value="SCL74761.1"/>
    <property type="molecule type" value="Genomic_DNA"/>
</dbReference>
<dbReference type="RefSeq" id="WP_256712157.1">
    <property type="nucleotide sequence ID" value="NZ_FMID01000017.1"/>
</dbReference>
<evidence type="ECO:0000313" key="2">
    <source>
        <dbReference type="Proteomes" id="UP000184671"/>
    </source>
</evidence>
<reference evidence="1 2" key="1">
    <citation type="submission" date="2016-08" db="EMBL/GenBank/DDBJ databases">
        <authorList>
            <person name="Seilhamer J.J."/>
        </authorList>
    </citation>
    <scope>NUCLEOTIDE SEQUENCE [LARGE SCALE GENOMIC DNA]</scope>
    <source>
        <strain evidence="1">L21-II-0</strain>
    </source>
</reference>
<gene>
    <name evidence="1" type="ORF">L21_0644</name>
</gene>